<dbReference type="AlphaFoldDB" id="A0AAD5H884"/>
<protein>
    <recommendedName>
        <fullName evidence="1">Tautomerase cis-CaaD-like domain-containing protein</fullName>
    </recommendedName>
</protein>
<dbReference type="GeneID" id="75918510"/>
<feature type="domain" description="Tautomerase cis-CaaD-like" evidence="1">
    <location>
        <begin position="1"/>
        <end position="136"/>
    </location>
</feature>
<gene>
    <name evidence="2" type="ORF">K450DRAFT_275411</name>
</gene>
<evidence type="ECO:0000313" key="3">
    <source>
        <dbReference type="Proteomes" id="UP001206595"/>
    </source>
</evidence>
<sequence>MPLHRFYYANGLFSAQDKLEISERITKIYTTTGLPAFYVIVVFNEVPSDSIMIGGKPATNFVRVVSQHLARTMDTYERKQTVLNALEAAFGPYVKDRGLDWEIHIEEHDRDTWRLNGINPPMPNTDAEKLWAKENKAIPFEQSKM</sequence>
<dbReference type="SUPFAM" id="SSF55331">
    <property type="entry name" value="Tautomerase/MIF"/>
    <property type="match status" value="1"/>
</dbReference>
<dbReference type="EMBL" id="MU620973">
    <property type="protein sequence ID" value="KAI8575655.1"/>
    <property type="molecule type" value="Genomic_DNA"/>
</dbReference>
<reference evidence="2" key="2">
    <citation type="journal article" date="2022" name="Proc. Natl. Acad. Sci. U.S.A.">
        <title>Diploid-dominant life cycles characterize the early evolution of Fungi.</title>
        <authorList>
            <person name="Amses K.R."/>
            <person name="Simmons D.R."/>
            <person name="Longcore J.E."/>
            <person name="Mondo S.J."/>
            <person name="Seto K."/>
            <person name="Jeronimo G.H."/>
            <person name="Bonds A.E."/>
            <person name="Quandt C.A."/>
            <person name="Davis W.J."/>
            <person name="Chang Y."/>
            <person name="Federici B.A."/>
            <person name="Kuo A."/>
            <person name="LaButti K."/>
            <person name="Pangilinan J."/>
            <person name="Andreopoulos W."/>
            <person name="Tritt A."/>
            <person name="Riley R."/>
            <person name="Hundley H."/>
            <person name="Johnson J."/>
            <person name="Lipzen A."/>
            <person name="Barry K."/>
            <person name="Lang B.F."/>
            <person name="Cuomo C.A."/>
            <person name="Buchler N.E."/>
            <person name="Grigoriev I.V."/>
            <person name="Spatafora J.W."/>
            <person name="Stajich J.E."/>
            <person name="James T.Y."/>
        </authorList>
    </citation>
    <scope>NUCLEOTIDE SEQUENCE</scope>
    <source>
        <strain evidence="2">AG</strain>
    </source>
</reference>
<evidence type="ECO:0000259" key="1">
    <source>
        <dbReference type="Pfam" id="PF14832"/>
    </source>
</evidence>
<keyword evidence="3" id="KW-1185">Reference proteome</keyword>
<comment type="caution">
    <text evidence="2">The sequence shown here is derived from an EMBL/GenBank/DDBJ whole genome shotgun (WGS) entry which is preliminary data.</text>
</comment>
<dbReference type="InterPro" id="IPR028116">
    <property type="entry name" value="Cis-CaaD-like"/>
</dbReference>
<organism evidence="2 3">
    <name type="scientific">Umbelopsis ramanniana AG</name>
    <dbReference type="NCBI Taxonomy" id="1314678"/>
    <lineage>
        <taxon>Eukaryota</taxon>
        <taxon>Fungi</taxon>
        <taxon>Fungi incertae sedis</taxon>
        <taxon>Mucoromycota</taxon>
        <taxon>Mucoromycotina</taxon>
        <taxon>Umbelopsidomycetes</taxon>
        <taxon>Umbelopsidales</taxon>
        <taxon>Umbelopsidaceae</taxon>
        <taxon>Umbelopsis</taxon>
    </lineage>
</organism>
<proteinExistence type="predicted"/>
<reference evidence="2" key="1">
    <citation type="submission" date="2021-06" db="EMBL/GenBank/DDBJ databases">
        <authorList>
            <consortium name="DOE Joint Genome Institute"/>
            <person name="Mondo S.J."/>
            <person name="Amses K.R."/>
            <person name="Simmons D.R."/>
            <person name="Longcore J.E."/>
            <person name="Seto K."/>
            <person name="Alves G.H."/>
            <person name="Bonds A.E."/>
            <person name="Quandt C.A."/>
            <person name="Davis W.J."/>
            <person name="Chang Y."/>
            <person name="Letcher P.M."/>
            <person name="Powell M.J."/>
            <person name="Kuo A."/>
            <person name="Labutti K."/>
            <person name="Pangilinan J."/>
            <person name="Andreopoulos W."/>
            <person name="Tritt A."/>
            <person name="Riley R."/>
            <person name="Hundley H."/>
            <person name="Johnson J."/>
            <person name="Lipzen A."/>
            <person name="Barry K."/>
            <person name="Berbee M.L."/>
            <person name="Buchler N.E."/>
            <person name="Grigoriev I.V."/>
            <person name="Spatafora J.W."/>
            <person name="Stajich J.E."/>
            <person name="James T.Y."/>
        </authorList>
    </citation>
    <scope>NUCLEOTIDE SEQUENCE</scope>
    <source>
        <strain evidence="2">AG</strain>
    </source>
</reference>
<name>A0AAD5H884_UMBRA</name>
<dbReference type="Pfam" id="PF14832">
    <property type="entry name" value="Tautomerase_3"/>
    <property type="match status" value="1"/>
</dbReference>
<evidence type="ECO:0000313" key="2">
    <source>
        <dbReference type="EMBL" id="KAI8575655.1"/>
    </source>
</evidence>
<accession>A0AAD5H884</accession>
<dbReference type="Gene3D" id="3.30.429.10">
    <property type="entry name" value="Macrophage Migration Inhibitory Factor"/>
    <property type="match status" value="1"/>
</dbReference>
<dbReference type="InterPro" id="IPR014347">
    <property type="entry name" value="Tautomerase/MIF_sf"/>
</dbReference>
<dbReference type="Proteomes" id="UP001206595">
    <property type="component" value="Unassembled WGS sequence"/>
</dbReference>
<dbReference type="RefSeq" id="XP_051440659.1">
    <property type="nucleotide sequence ID" value="XM_051593168.1"/>
</dbReference>